<evidence type="ECO:0000313" key="2">
    <source>
        <dbReference type="Proteomes" id="UP000001338"/>
    </source>
</evidence>
<evidence type="ECO:0008006" key="3">
    <source>
        <dbReference type="Google" id="ProtNLM"/>
    </source>
</evidence>
<dbReference type="EMBL" id="AFLV02000023">
    <property type="protein sequence ID" value="EKR65267.1"/>
    <property type="molecule type" value="Genomic_DNA"/>
</dbReference>
<protein>
    <recommendedName>
        <fullName evidence="3">Integrase core domain protein</fullName>
    </recommendedName>
</protein>
<reference evidence="1 2" key="1">
    <citation type="submission" date="2012-10" db="EMBL/GenBank/DDBJ databases">
        <authorList>
            <person name="Harkins D.M."/>
            <person name="Durkin A.S."/>
            <person name="Brinkac L.M."/>
            <person name="Haft D.H."/>
            <person name="Selengut J.D."/>
            <person name="Sanka R."/>
            <person name="DePew J."/>
            <person name="Purushe J."/>
            <person name="Whelen A.C."/>
            <person name="Vinetz J.M."/>
            <person name="Sutton G.G."/>
            <person name="Nierman W.C."/>
            <person name="Fouts D.E."/>
        </authorList>
    </citation>
    <scope>NUCLEOTIDE SEQUENCE [LARGE SCALE GENOMIC DNA]</scope>
    <source>
        <strain evidence="1 2">2006001853</strain>
    </source>
</reference>
<dbReference type="AlphaFoldDB" id="A0A828Z1Z2"/>
<proteinExistence type="predicted"/>
<evidence type="ECO:0000313" key="1">
    <source>
        <dbReference type="EMBL" id="EKR65267.1"/>
    </source>
</evidence>
<sequence length="41" mass="4794">MKFQIKVSAQNALNQAVFLYNNVRLHQNLGFLTPEFFHRAS</sequence>
<gene>
    <name evidence="1" type="ORF">LEP1GSC036_0282</name>
</gene>
<comment type="caution">
    <text evidence="1">The sequence shown here is derived from an EMBL/GenBank/DDBJ whole genome shotgun (WGS) entry which is preliminary data.</text>
</comment>
<dbReference type="Proteomes" id="UP000001338">
    <property type="component" value="Unassembled WGS sequence"/>
</dbReference>
<name>A0A828Z1Z2_9LEPT</name>
<organism evidence="1 2">
    <name type="scientific">Leptospira weilii str. 2006001853</name>
    <dbReference type="NCBI Taxonomy" id="1001589"/>
    <lineage>
        <taxon>Bacteria</taxon>
        <taxon>Pseudomonadati</taxon>
        <taxon>Spirochaetota</taxon>
        <taxon>Spirochaetia</taxon>
        <taxon>Leptospirales</taxon>
        <taxon>Leptospiraceae</taxon>
        <taxon>Leptospira</taxon>
    </lineage>
</organism>
<accession>A0A828Z1Z2</accession>